<gene>
    <name evidence="2" type="ORF">D7Z94_24605</name>
</gene>
<dbReference type="InterPro" id="IPR046235">
    <property type="entry name" value="DUF6268"/>
</dbReference>
<feature type="domain" description="DUF6268" evidence="1">
    <location>
        <begin position="84"/>
        <end position="287"/>
    </location>
</feature>
<accession>A0A3B0BVC5</accession>
<dbReference type="OrthoDB" id="1114906at2"/>
<evidence type="ECO:0000313" key="3">
    <source>
        <dbReference type="Proteomes" id="UP000276603"/>
    </source>
</evidence>
<comment type="caution">
    <text evidence="2">The sequence shown here is derived from an EMBL/GenBank/DDBJ whole genome shotgun (WGS) entry which is preliminary data.</text>
</comment>
<dbReference type="Pfam" id="PF19783">
    <property type="entry name" value="DUF6268"/>
    <property type="match status" value="1"/>
</dbReference>
<dbReference type="AlphaFoldDB" id="A0A3B0BVC5"/>
<dbReference type="RefSeq" id="WP_120714308.1">
    <property type="nucleotide sequence ID" value="NZ_RBCJ01000006.1"/>
</dbReference>
<protein>
    <recommendedName>
        <fullName evidence="1">DUF6268 domain-containing protein</fullName>
    </recommendedName>
</protein>
<evidence type="ECO:0000313" key="2">
    <source>
        <dbReference type="EMBL" id="RKN76962.1"/>
    </source>
</evidence>
<proteinExistence type="predicted"/>
<keyword evidence="3" id="KW-1185">Reference proteome</keyword>
<dbReference type="Proteomes" id="UP000276603">
    <property type="component" value="Unassembled WGS sequence"/>
</dbReference>
<dbReference type="SUPFAM" id="SSF56935">
    <property type="entry name" value="Porins"/>
    <property type="match status" value="1"/>
</dbReference>
<evidence type="ECO:0000259" key="1">
    <source>
        <dbReference type="Pfam" id="PF19783"/>
    </source>
</evidence>
<reference evidence="2 3" key="1">
    <citation type="submission" date="2018-10" db="EMBL/GenBank/DDBJ databases">
        <title>Ulvibacterium marinum gen. nov., sp. nov., a novel marine bacterium of the family Flavobacteriaceae, isolated from a culture of the green alga Ulva prolifera.</title>
        <authorList>
            <person name="Zhang Z."/>
        </authorList>
    </citation>
    <scope>NUCLEOTIDE SEQUENCE [LARGE SCALE GENOMIC DNA]</scope>
    <source>
        <strain evidence="2 3">CCMM003</strain>
    </source>
</reference>
<sequence>MKDKFPLFLLLLYGVFSYGQLSDLARIEYTLLPKGTTNVDYSRIRALFSYPIKIKEGNYLLFGLDYSNIDLSFDPSIDAFDTEVIQNFQLLDINLGYTFKLNQDWRVGARFTPGFSSNLVKNISLEDVVYSADLVFIKDRTKNTGTKKPSRLILGISYSENRGFPYPIPFVSYYRKFHPKWSYNLGIPRTNLQFHISRKSRLKLTAELDGFTANIQEALLVNGTESAEKVNLSLVVAGMRYEFKFGRNLELFCTLANVFFSNAELLDAKNRRVIGIDKNSTAYLRTGLRFKI</sequence>
<organism evidence="2 3">
    <name type="scientific">Ulvibacterium marinum</name>
    <dbReference type="NCBI Taxonomy" id="2419782"/>
    <lineage>
        <taxon>Bacteria</taxon>
        <taxon>Pseudomonadati</taxon>
        <taxon>Bacteroidota</taxon>
        <taxon>Flavobacteriia</taxon>
        <taxon>Flavobacteriales</taxon>
        <taxon>Flavobacteriaceae</taxon>
        <taxon>Ulvibacterium</taxon>
    </lineage>
</organism>
<dbReference type="EMBL" id="RBCJ01000006">
    <property type="protein sequence ID" value="RKN76962.1"/>
    <property type="molecule type" value="Genomic_DNA"/>
</dbReference>
<name>A0A3B0BVC5_9FLAO</name>